<protein>
    <submittedName>
        <fullName evidence="1">Uncharacterized protein</fullName>
    </submittedName>
</protein>
<dbReference type="AlphaFoldDB" id="A0A165G7I2"/>
<dbReference type="InParanoid" id="A0A165G7I2"/>
<organism evidence="1 2">
    <name type="scientific">Calocera cornea HHB12733</name>
    <dbReference type="NCBI Taxonomy" id="1353952"/>
    <lineage>
        <taxon>Eukaryota</taxon>
        <taxon>Fungi</taxon>
        <taxon>Dikarya</taxon>
        <taxon>Basidiomycota</taxon>
        <taxon>Agaricomycotina</taxon>
        <taxon>Dacrymycetes</taxon>
        <taxon>Dacrymycetales</taxon>
        <taxon>Dacrymycetaceae</taxon>
        <taxon>Calocera</taxon>
    </lineage>
</organism>
<accession>A0A165G7I2</accession>
<proteinExistence type="predicted"/>
<dbReference type="Proteomes" id="UP000076842">
    <property type="component" value="Unassembled WGS sequence"/>
</dbReference>
<gene>
    <name evidence="1" type="ORF">CALCODRAFT_495940</name>
</gene>
<sequence length="195" mass="21475">MTALIIAQPVVVISAWNARCFRQVPDAVDTDRQHAVNNSFNNSRVCCSVLQHLCSVCGVAHTPAIGIMFPIVLKCTTVGRPKLGPKQFGHRTVFQRCTCALPFKQRCFARCLSRYRQIPDVWQPEMAPTRPGYGIVVLLAVIGKSNPLTGPSIGTSRVRPSKLFPCFQRPTSLTPVEVPSETRDIPVSYALAVSR</sequence>
<evidence type="ECO:0000313" key="2">
    <source>
        <dbReference type="Proteomes" id="UP000076842"/>
    </source>
</evidence>
<keyword evidence="2" id="KW-1185">Reference proteome</keyword>
<name>A0A165G7I2_9BASI</name>
<dbReference type="EMBL" id="KV423960">
    <property type="protein sequence ID" value="KZT57694.1"/>
    <property type="molecule type" value="Genomic_DNA"/>
</dbReference>
<evidence type="ECO:0000313" key="1">
    <source>
        <dbReference type="EMBL" id="KZT57694.1"/>
    </source>
</evidence>
<reference evidence="1 2" key="1">
    <citation type="journal article" date="2016" name="Mol. Biol. Evol.">
        <title>Comparative Genomics of Early-Diverging Mushroom-Forming Fungi Provides Insights into the Origins of Lignocellulose Decay Capabilities.</title>
        <authorList>
            <person name="Nagy L.G."/>
            <person name="Riley R."/>
            <person name="Tritt A."/>
            <person name="Adam C."/>
            <person name="Daum C."/>
            <person name="Floudas D."/>
            <person name="Sun H."/>
            <person name="Yadav J.S."/>
            <person name="Pangilinan J."/>
            <person name="Larsson K.H."/>
            <person name="Matsuura K."/>
            <person name="Barry K."/>
            <person name="Labutti K."/>
            <person name="Kuo R."/>
            <person name="Ohm R.A."/>
            <person name="Bhattacharya S.S."/>
            <person name="Shirouzu T."/>
            <person name="Yoshinaga Y."/>
            <person name="Martin F.M."/>
            <person name="Grigoriev I.V."/>
            <person name="Hibbett D.S."/>
        </authorList>
    </citation>
    <scope>NUCLEOTIDE SEQUENCE [LARGE SCALE GENOMIC DNA]</scope>
    <source>
        <strain evidence="1 2">HHB12733</strain>
    </source>
</reference>